<name>A0AAP0FKG6_9MAGN</name>
<keyword evidence="1" id="KW-1133">Transmembrane helix</keyword>
<reference evidence="2 3" key="1">
    <citation type="submission" date="2024-01" db="EMBL/GenBank/DDBJ databases">
        <title>Genome assemblies of Stephania.</title>
        <authorList>
            <person name="Yang L."/>
        </authorList>
    </citation>
    <scope>NUCLEOTIDE SEQUENCE [LARGE SCALE GENOMIC DNA]</scope>
    <source>
        <strain evidence="2">YNDBR</strain>
        <tissue evidence="2">Leaf</tissue>
    </source>
</reference>
<dbReference type="EMBL" id="JBBNAF010000010">
    <property type="protein sequence ID" value="KAK9106404.1"/>
    <property type="molecule type" value="Genomic_DNA"/>
</dbReference>
<proteinExistence type="predicted"/>
<evidence type="ECO:0000256" key="1">
    <source>
        <dbReference type="SAM" id="Phobius"/>
    </source>
</evidence>
<keyword evidence="1" id="KW-0812">Transmembrane</keyword>
<feature type="transmembrane region" description="Helical" evidence="1">
    <location>
        <begin position="120"/>
        <end position="142"/>
    </location>
</feature>
<keyword evidence="1" id="KW-0472">Membrane</keyword>
<comment type="caution">
    <text evidence="2">The sequence shown here is derived from an EMBL/GenBank/DDBJ whole genome shotgun (WGS) entry which is preliminary data.</text>
</comment>
<sequence length="152" mass="17037">MEQGLSQSQVITMDKSGNVILDVESLAQSLDMNSGSPKMTRVLSRKGSYRLERRCCPDEDEIDEASRKLLLKMNSHLEPLINIKTLSTVAPAINGPALVEAVDGRCKRFNRFMSLNPRKILLLFATMSSMGTMILIYFTLAINRKTLSVEDR</sequence>
<accession>A0AAP0FKG6</accession>
<dbReference type="PANTHER" id="PTHR34064:SF3">
    <property type="entry name" value="OS04G0672300 PROTEIN"/>
    <property type="match status" value="1"/>
</dbReference>
<keyword evidence="3" id="KW-1185">Reference proteome</keyword>
<gene>
    <name evidence="2" type="ORF">Syun_022415</name>
</gene>
<evidence type="ECO:0000313" key="3">
    <source>
        <dbReference type="Proteomes" id="UP001420932"/>
    </source>
</evidence>
<protein>
    <submittedName>
        <fullName evidence="2">Uncharacterized protein</fullName>
    </submittedName>
</protein>
<dbReference type="PANTHER" id="PTHR34064">
    <property type="entry name" value="OS04G0672300 PROTEIN"/>
    <property type="match status" value="1"/>
</dbReference>
<dbReference type="Proteomes" id="UP001420932">
    <property type="component" value="Unassembled WGS sequence"/>
</dbReference>
<dbReference type="AlphaFoldDB" id="A0AAP0FKG6"/>
<evidence type="ECO:0000313" key="2">
    <source>
        <dbReference type="EMBL" id="KAK9106404.1"/>
    </source>
</evidence>
<organism evidence="2 3">
    <name type="scientific">Stephania yunnanensis</name>
    <dbReference type="NCBI Taxonomy" id="152371"/>
    <lineage>
        <taxon>Eukaryota</taxon>
        <taxon>Viridiplantae</taxon>
        <taxon>Streptophyta</taxon>
        <taxon>Embryophyta</taxon>
        <taxon>Tracheophyta</taxon>
        <taxon>Spermatophyta</taxon>
        <taxon>Magnoliopsida</taxon>
        <taxon>Ranunculales</taxon>
        <taxon>Menispermaceae</taxon>
        <taxon>Menispermoideae</taxon>
        <taxon>Cissampelideae</taxon>
        <taxon>Stephania</taxon>
    </lineage>
</organism>